<organism evidence="4 5">
    <name type="scientific">Tritrichomonas musculus</name>
    <dbReference type="NCBI Taxonomy" id="1915356"/>
    <lineage>
        <taxon>Eukaryota</taxon>
        <taxon>Metamonada</taxon>
        <taxon>Parabasalia</taxon>
        <taxon>Tritrichomonadida</taxon>
        <taxon>Tritrichomonadidae</taxon>
        <taxon>Tritrichomonas</taxon>
    </lineage>
</organism>
<dbReference type="InterPro" id="IPR025875">
    <property type="entry name" value="Leu-rich_rpt_4"/>
</dbReference>
<dbReference type="SUPFAM" id="SSF52058">
    <property type="entry name" value="L domain-like"/>
    <property type="match status" value="1"/>
</dbReference>
<feature type="compositionally biased region" description="Low complexity" evidence="3">
    <location>
        <begin position="205"/>
        <end position="216"/>
    </location>
</feature>
<evidence type="ECO:0000313" key="5">
    <source>
        <dbReference type="Proteomes" id="UP001470230"/>
    </source>
</evidence>
<evidence type="ECO:0000256" key="1">
    <source>
        <dbReference type="ARBA" id="ARBA00022614"/>
    </source>
</evidence>
<name>A0ABR2LBW3_9EUKA</name>
<proteinExistence type="predicted"/>
<accession>A0ABR2LBW3</accession>
<reference evidence="4 5" key="1">
    <citation type="submission" date="2024-04" db="EMBL/GenBank/DDBJ databases">
        <title>Tritrichomonas musculus Genome.</title>
        <authorList>
            <person name="Alves-Ferreira E."/>
            <person name="Grigg M."/>
            <person name="Lorenzi H."/>
            <person name="Galac M."/>
        </authorList>
    </citation>
    <scope>NUCLEOTIDE SEQUENCE [LARGE SCALE GENOMIC DNA]</scope>
    <source>
        <strain evidence="4 5">EAF2021</strain>
    </source>
</reference>
<sequence length="365" mass="41399">MIREAIIEYGTIGAFHIKDIYELGNTCKREDVHTFESQVDTTESTLTCIGDQFPNLRKLRLNNSVIYSIRDIGCTFSNLRFLSLARCGITSLTGISTISNTVEELYLAFNKITDVSDLMGMDSLQVIDLEENQISDLTNIEFLTCCEGLKSLTLTGNPCVDDPEEYRIKVAKLLPNLVYLDEKRLKPKLPKSKEESTPRQNRIKNNSNLVENNVSNFQVCEPKDNNQQVSNTKSKPKSNRVVRIHEPDDQPKPVAVHEPQYQIHEPTSSSAIQIKEPAPRVVEPEPYADDDEVIITEMLDDIIEDRPPTSRGNYEQRILKDKMEVPPKRNRTSKGIKFKPHVITPRVRRQGRCVSSTKPSKASKA</sequence>
<dbReference type="PANTHER" id="PTHR22708">
    <property type="entry name" value="LEUCINE-RICH REPEAT-CONTAINING PROTEIN 56"/>
    <property type="match status" value="1"/>
</dbReference>
<dbReference type="Proteomes" id="UP001470230">
    <property type="component" value="Unassembled WGS sequence"/>
</dbReference>
<protein>
    <submittedName>
        <fullName evidence="4">Leucine-rich repeat-containing protein 56</fullName>
    </submittedName>
</protein>
<gene>
    <name evidence="4" type="ORF">M9Y10_002900</name>
</gene>
<keyword evidence="2" id="KW-0677">Repeat</keyword>
<comment type="caution">
    <text evidence="4">The sequence shown here is derived from an EMBL/GenBank/DDBJ whole genome shotgun (WGS) entry which is preliminary data.</text>
</comment>
<evidence type="ECO:0000256" key="2">
    <source>
        <dbReference type="ARBA" id="ARBA00022737"/>
    </source>
</evidence>
<keyword evidence="5" id="KW-1185">Reference proteome</keyword>
<dbReference type="InterPro" id="IPR032675">
    <property type="entry name" value="LRR_dom_sf"/>
</dbReference>
<dbReference type="InterPro" id="IPR001611">
    <property type="entry name" value="Leu-rich_rpt"/>
</dbReference>
<dbReference type="PANTHER" id="PTHR22708:SF0">
    <property type="entry name" value="LEUCINE-RICH REPEAT-CONTAINING PROTEIN 56"/>
    <property type="match status" value="1"/>
</dbReference>
<dbReference type="Pfam" id="PF12799">
    <property type="entry name" value="LRR_4"/>
    <property type="match status" value="1"/>
</dbReference>
<dbReference type="EMBL" id="JAPFFF010000001">
    <property type="protein sequence ID" value="KAK8900571.1"/>
    <property type="molecule type" value="Genomic_DNA"/>
</dbReference>
<dbReference type="Gene3D" id="3.80.10.10">
    <property type="entry name" value="Ribonuclease Inhibitor"/>
    <property type="match status" value="1"/>
</dbReference>
<feature type="region of interest" description="Disordered" evidence="3">
    <location>
        <begin position="188"/>
        <end position="254"/>
    </location>
</feature>
<keyword evidence="1" id="KW-0433">Leucine-rich repeat</keyword>
<evidence type="ECO:0000256" key="3">
    <source>
        <dbReference type="SAM" id="MobiDB-lite"/>
    </source>
</evidence>
<dbReference type="InterPro" id="IPR040091">
    <property type="entry name" value="LRRC56"/>
</dbReference>
<dbReference type="PROSITE" id="PS51450">
    <property type="entry name" value="LRR"/>
    <property type="match status" value="1"/>
</dbReference>
<evidence type="ECO:0000313" key="4">
    <source>
        <dbReference type="EMBL" id="KAK8900571.1"/>
    </source>
</evidence>